<name>A0A8E2F3C1_9PEZI</name>
<dbReference type="AlphaFoldDB" id="A0A8E2F3C1"/>
<protein>
    <recommendedName>
        <fullName evidence="5">Adhesin domain-containing protein</fullName>
    </recommendedName>
</protein>
<evidence type="ECO:0000313" key="3">
    <source>
        <dbReference type="EMBL" id="OCL09726.1"/>
    </source>
</evidence>
<feature type="transmembrane region" description="Helical" evidence="2">
    <location>
        <begin position="168"/>
        <end position="188"/>
    </location>
</feature>
<dbReference type="EMBL" id="KV749374">
    <property type="protein sequence ID" value="OCL09726.1"/>
    <property type="molecule type" value="Genomic_DNA"/>
</dbReference>
<feature type="compositionally biased region" description="Basic and acidic residues" evidence="1">
    <location>
        <begin position="1"/>
        <end position="10"/>
    </location>
</feature>
<feature type="compositionally biased region" description="Basic and acidic residues" evidence="1">
    <location>
        <begin position="49"/>
        <end position="59"/>
    </location>
</feature>
<evidence type="ECO:0000256" key="1">
    <source>
        <dbReference type="SAM" id="MobiDB-lite"/>
    </source>
</evidence>
<keyword evidence="2" id="KW-0472">Membrane</keyword>
<evidence type="ECO:0008006" key="5">
    <source>
        <dbReference type="Google" id="ProtNLM"/>
    </source>
</evidence>
<feature type="compositionally biased region" description="Basic and acidic residues" evidence="1">
    <location>
        <begin position="26"/>
        <end position="37"/>
    </location>
</feature>
<feature type="compositionally biased region" description="Polar residues" evidence="1">
    <location>
        <begin position="76"/>
        <end position="88"/>
    </location>
</feature>
<evidence type="ECO:0000256" key="2">
    <source>
        <dbReference type="SAM" id="Phobius"/>
    </source>
</evidence>
<reference evidence="3 4" key="1">
    <citation type="journal article" date="2016" name="Nat. Commun.">
        <title>Ectomycorrhizal ecology is imprinted in the genome of the dominant symbiotic fungus Cenococcum geophilum.</title>
        <authorList>
            <consortium name="DOE Joint Genome Institute"/>
            <person name="Peter M."/>
            <person name="Kohler A."/>
            <person name="Ohm R.A."/>
            <person name="Kuo A."/>
            <person name="Krutzmann J."/>
            <person name="Morin E."/>
            <person name="Arend M."/>
            <person name="Barry K.W."/>
            <person name="Binder M."/>
            <person name="Choi C."/>
            <person name="Clum A."/>
            <person name="Copeland A."/>
            <person name="Grisel N."/>
            <person name="Haridas S."/>
            <person name="Kipfer T."/>
            <person name="LaButti K."/>
            <person name="Lindquist E."/>
            <person name="Lipzen A."/>
            <person name="Maire R."/>
            <person name="Meier B."/>
            <person name="Mihaltcheva S."/>
            <person name="Molinier V."/>
            <person name="Murat C."/>
            <person name="Poggeler S."/>
            <person name="Quandt C.A."/>
            <person name="Sperisen C."/>
            <person name="Tritt A."/>
            <person name="Tisserant E."/>
            <person name="Crous P.W."/>
            <person name="Henrissat B."/>
            <person name="Nehls U."/>
            <person name="Egli S."/>
            <person name="Spatafora J.W."/>
            <person name="Grigoriev I.V."/>
            <person name="Martin F.M."/>
        </authorList>
    </citation>
    <scope>NUCLEOTIDE SEQUENCE [LARGE SCALE GENOMIC DNA]</scope>
    <source>
        <strain evidence="3 4">CBS 207.34</strain>
    </source>
</reference>
<proteinExistence type="predicted"/>
<feature type="region of interest" description="Disordered" evidence="1">
    <location>
        <begin position="127"/>
        <end position="147"/>
    </location>
</feature>
<dbReference type="Proteomes" id="UP000250140">
    <property type="component" value="Unassembled WGS sequence"/>
</dbReference>
<feature type="compositionally biased region" description="Low complexity" evidence="1">
    <location>
        <begin position="60"/>
        <end position="75"/>
    </location>
</feature>
<sequence length="591" mass="65050">MTIGPYHDDSDSASFSDELSPTDGYFSHREHPRDRYMDTASLPHASQPKAREAEAENRMSRPSRSSRSPRTPLSSVNPDETTPLVNANQPPPAYFDATANPYQGYAAEQNEGSRDEVVRNDPGLLLLTSRRSPQHMGDSPSHYPERYGNTYYDHSRKRIHDCCSSSRFIKITLVICAVAIAVWLVGVLTPHESLKEDISKGFPDWPEHCDHEYYIKTASFDFDNPGTFGLHELVTQHDRTYKTVFGKIHVAKGPDDQKPNTRAQISFATPKSIEIEKLKYTKSETELFIEDPVIKNSKNINNPTSLCLGIEIILYVAPGVKLENLKIRSKHLGVEIHEGAEFSVSNQTDVALISGSLHAHTFRSRKTTIDIISGSVSGTYALRDLLSIKTRSGSINVDVQPKEADKEHPAPAVFWAGSMAGSIKVRFETFAIPSRDYQTTVDGNMGSLAGTFIHGSSTDLKTTSGSITVDITPYEASASPFTLRTFSMSGRTAVDLRSPYKNPRSAISNLTSSHKTHSGSLHLTYPPEWEGKIEGGTHSGSLHLRGKGVEIIREGEGFPFGRTVKAKKGEGDSLLEFSTMSGSCDITIGLT</sequence>
<feature type="region of interest" description="Disordered" evidence="1">
    <location>
        <begin position="1"/>
        <end position="98"/>
    </location>
</feature>
<keyword evidence="2" id="KW-0812">Transmembrane</keyword>
<dbReference type="OrthoDB" id="3539644at2759"/>
<accession>A0A8E2F3C1</accession>
<keyword evidence="2" id="KW-1133">Transmembrane helix</keyword>
<evidence type="ECO:0000313" key="4">
    <source>
        <dbReference type="Proteomes" id="UP000250140"/>
    </source>
</evidence>
<gene>
    <name evidence="3" type="ORF">AOQ84DRAFT_387981</name>
</gene>
<keyword evidence="4" id="KW-1185">Reference proteome</keyword>
<organism evidence="3 4">
    <name type="scientific">Glonium stellatum</name>
    <dbReference type="NCBI Taxonomy" id="574774"/>
    <lineage>
        <taxon>Eukaryota</taxon>
        <taxon>Fungi</taxon>
        <taxon>Dikarya</taxon>
        <taxon>Ascomycota</taxon>
        <taxon>Pezizomycotina</taxon>
        <taxon>Dothideomycetes</taxon>
        <taxon>Pleosporomycetidae</taxon>
        <taxon>Gloniales</taxon>
        <taxon>Gloniaceae</taxon>
        <taxon>Glonium</taxon>
    </lineage>
</organism>